<dbReference type="Proteomes" id="UP000518266">
    <property type="component" value="Unassembled WGS sequence"/>
</dbReference>
<proteinExistence type="predicted"/>
<name>A0A7J5ZE04_DISMA</name>
<evidence type="ECO:0000313" key="2">
    <source>
        <dbReference type="EMBL" id="KAF3859856.1"/>
    </source>
</evidence>
<evidence type="ECO:0000313" key="3">
    <source>
        <dbReference type="Proteomes" id="UP000518266"/>
    </source>
</evidence>
<accession>A0A7J5ZE04</accession>
<reference evidence="2 3" key="1">
    <citation type="submission" date="2020-03" db="EMBL/GenBank/DDBJ databases">
        <title>Dissostichus mawsoni Genome sequencing and assembly.</title>
        <authorList>
            <person name="Park H."/>
        </authorList>
    </citation>
    <scope>NUCLEOTIDE SEQUENCE [LARGE SCALE GENOMIC DNA]</scope>
    <source>
        <strain evidence="2">DM0001</strain>
        <tissue evidence="2">Muscle</tissue>
    </source>
</reference>
<comment type="caution">
    <text evidence="2">The sequence shown here is derived from an EMBL/GenBank/DDBJ whole genome shotgun (WGS) entry which is preliminary data.</text>
</comment>
<evidence type="ECO:0000256" key="1">
    <source>
        <dbReference type="SAM" id="MobiDB-lite"/>
    </source>
</evidence>
<sequence length="372" mass="39889">MQHHLSLNDRVVGHGRANRICWEVQFRAGLSGFCRLQGRGRGRGLAEGPTGPPTQVSSCASSHPAISPSPTHAASLGGPSCHHSHVSVQHAGCSFTGFTHGELQGLLLQQLQQLLLRVYWEGCEVKIEQSVCTRVVLTCLERLSLVWVCGACWACCVSMRACCPAALLRRVWGWELTVSTSVEQEALDELSSTEAAAAVVSVESQLSCPVASLGPTVAAAPAAEVLEAGAVLLAGSVGSDSDVVFVHWRAFFYRVVNRLIRPGSLKKMLFFTRSPLTWECSIVTRQAKVVPARVPLSPGSDVTLPECMASSAAPSSPGPDSRNISKTCSKMSTWRRNGGWKDAGLRLIRSLTMPSYLCDSAAVTLAFRAAEY</sequence>
<organism evidence="2 3">
    <name type="scientific">Dissostichus mawsoni</name>
    <name type="common">Antarctic cod</name>
    <dbReference type="NCBI Taxonomy" id="36200"/>
    <lineage>
        <taxon>Eukaryota</taxon>
        <taxon>Metazoa</taxon>
        <taxon>Chordata</taxon>
        <taxon>Craniata</taxon>
        <taxon>Vertebrata</taxon>
        <taxon>Euteleostomi</taxon>
        <taxon>Actinopterygii</taxon>
        <taxon>Neopterygii</taxon>
        <taxon>Teleostei</taxon>
        <taxon>Neoteleostei</taxon>
        <taxon>Acanthomorphata</taxon>
        <taxon>Eupercaria</taxon>
        <taxon>Perciformes</taxon>
        <taxon>Notothenioidei</taxon>
        <taxon>Nototheniidae</taxon>
        <taxon>Dissostichus</taxon>
    </lineage>
</organism>
<keyword evidence="3" id="KW-1185">Reference proteome</keyword>
<feature type="region of interest" description="Disordered" evidence="1">
    <location>
        <begin position="42"/>
        <end position="73"/>
    </location>
</feature>
<dbReference type="AlphaFoldDB" id="A0A7J5ZE04"/>
<protein>
    <submittedName>
        <fullName evidence="2">Uncharacterized protein</fullName>
    </submittedName>
</protein>
<gene>
    <name evidence="2" type="ORF">F7725_000111</name>
</gene>
<dbReference type="EMBL" id="JAAKFY010000002">
    <property type="protein sequence ID" value="KAF3859856.1"/>
    <property type="molecule type" value="Genomic_DNA"/>
</dbReference>